<gene>
    <name evidence="2" type="ORF">JQS43_03190</name>
</gene>
<dbReference type="InterPro" id="IPR051704">
    <property type="entry name" value="FAD_aromatic-hydroxylase"/>
</dbReference>
<name>A0A895YIM1_9ACTN</name>
<reference evidence="2" key="1">
    <citation type="submission" date="2021-02" db="EMBL/GenBank/DDBJ databases">
        <title>Natrosporangium hydrolyticum gen. nov., sp. nov, a haloalkaliphilic actinobacterium from a soda solonchak soil.</title>
        <authorList>
            <person name="Sorokin D.Y."/>
            <person name="Khijniak T.V."/>
            <person name="Zakharycheva A.P."/>
            <person name="Boueva O.V."/>
            <person name="Ariskina E.V."/>
            <person name="Hahnke R.L."/>
            <person name="Bunk B."/>
            <person name="Sproer C."/>
            <person name="Schumann P."/>
            <person name="Evtushenko L.I."/>
            <person name="Kublanov I.V."/>
        </authorList>
    </citation>
    <scope>NUCLEOTIDE SEQUENCE</scope>
    <source>
        <strain evidence="2">DSM 106523</strain>
    </source>
</reference>
<dbReference type="GO" id="GO:0071949">
    <property type="term" value="F:FAD binding"/>
    <property type="evidence" value="ECO:0007669"/>
    <property type="project" value="InterPro"/>
</dbReference>
<dbReference type="PRINTS" id="PR00420">
    <property type="entry name" value="RNGMNOXGNASE"/>
</dbReference>
<dbReference type="Gene3D" id="3.50.50.60">
    <property type="entry name" value="FAD/NAD(P)-binding domain"/>
    <property type="match status" value="1"/>
</dbReference>
<dbReference type="Pfam" id="PF01494">
    <property type="entry name" value="FAD_binding_3"/>
    <property type="match status" value="1"/>
</dbReference>
<dbReference type="Gene3D" id="3.30.9.10">
    <property type="entry name" value="D-Amino Acid Oxidase, subunit A, domain 2"/>
    <property type="match status" value="1"/>
</dbReference>
<sequence length="383" mass="40228">MKRAIIVGGGIAGLATALRLARDGWRPLVVERASARRSGGYLVNLLGPGYDAAERLGLVPGLIRHDVGLFTTVLVRADGRAKLTVPAAIAEATLGPRAMSVFRGDLESTLYEAVRDHADIRFGATVTTIEQDPDQVRVMLSDGTTEHADLLVGADGARSATRTAVFGPGHQVDLPYVVAAFPLAHPGVPASSGTTYIGPGRTAAILNLGPDRSAAFFTYRCADPAAELRRGPVAALQAAYGDLGGGVPAAIHQLGQDPAGAYFDTVSQVVMPRWHNGRIVLLGDAAWCVTLFAGHGAALALAGADQLGSALQQHDGDVPAALTEWETGLRPEATKRQAVARRGMLQYAPPSSFHVWLGDLAVRAITLPGVRGLVRRSIERANR</sequence>
<dbReference type="InterPro" id="IPR002938">
    <property type="entry name" value="FAD-bd"/>
</dbReference>
<dbReference type="SUPFAM" id="SSF51905">
    <property type="entry name" value="FAD/NAD(P)-binding domain"/>
    <property type="match status" value="1"/>
</dbReference>
<evidence type="ECO:0000313" key="3">
    <source>
        <dbReference type="Proteomes" id="UP000662857"/>
    </source>
</evidence>
<keyword evidence="3" id="KW-1185">Reference proteome</keyword>
<protein>
    <submittedName>
        <fullName evidence="2">FAD-dependent monooxygenase</fullName>
    </submittedName>
</protein>
<dbReference type="GO" id="GO:0004497">
    <property type="term" value="F:monooxygenase activity"/>
    <property type="evidence" value="ECO:0007669"/>
    <property type="project" value="UniProtKB-KW"/>
</dbReference>
<feature type="domain" description="FAD-binding" evidence="1">
    <location>
        <begin position="4"/>
        <end position="312"/>
    </location>
</feature>
<dbReference type="PANTHER" id="PTHR46865">
    <property type="entry name" value="OXIDOREDUCTASE-RELATED"/>
    <property type="match status" value="1"/>
</dbReference>
<evidence type="ECO:0000313" key="2">
    <source>
        <dbReference type="EMBL" id="QSB15379.1"/>
    </source>
</evidence>
<keyword evidence="2" id="KW-0503">Monooxygenase</keyword>
<dbReference type="InterPro" id="IPR036188">
    <property type="entry name" value="FAD/NAD-bd_sf"/>
</dbReference>
<keyword evidence="2" id="KW-0560">Oxidoreductase</keyword>
<accession>A0A895YIM1</accession>
<proteinExistence type="predicted"/>
<dbReference type="Proteomes" id="UP000662857">
    <property type="component" value="Chromosome"/>
</dbReference>
<dbReference type="EMBL" id="CP070499">
    <property type="protein sequence ID" value="QSB15379.1"/>
    <property type="molecule type" value="Genomic_DNA"/>
</dbReference>
<organism evidence="2 3">
    <name type="scientific">Natronosporangium hydrolyticum</name>
    <dbReference type="NCBI Taxonomy" id="2811111"/>
    <lineage>
        <taxon>Bacteria</taxon>
        <taxon>Bacillati</taxon>
        <taxon>Actinomycetota</taxon>
        <taxon>Actinomycetes</taxon>
        <taxon>Micromonosporales</taxon>
        <taxon>Micromonosporaceae</taxon>
        <taxon>Natronosporangium</taxon>
    </lineage>
</organism>
<dbReference type="AlphaFoldDB" id="A0A895YIM1"/>
<dbReference type="PANTHER" id="PTHR46865:SF8">
    <property type="entry name" value="POSSIBLE OXIDOREDUCTASE"/>
    <property type="match status" value="1"/>
</dbReference>
<evidence type="ECO:0000259" key="1">
    <source>
        <dbReference type="Pfam" id="PF01494"/>
    </source>
</evidence>
<dbReference type="RefSeq" id="WP_239677561.1">
    <property type="nucleotide sequence ID" value="NZ_CP070499.1"/>
</dbReference>
<dbReference type="KEGG" id="nhy:JQS43_03190"/>